<accession>A0A9N8ZNW8</accession>
<sequence>KEDDNSEMADDIIISGEEESFTQFHEPNFKCSNNNTIDSTEQ</sequence>
<evidence type="ECO:0000313" key="2">
    <source>
        <dbReference type="Proteomes" id="UP000789570"/>
    </source>
</evidence>
<feature type="non-terminal residue" evidence="1">
    <location>
        <position position="1"/>
    </location>
</feature>
<dbReference type="AlphaFoldDB" id="A0A9N8ZNW8"/>
<protein>
    <submittedName>
        <fullName evidence="1">3510_t:CDS:1</fullName>
    </submittedName>
</protein>
<dbReference type="Proteomes" id="UP000789570">
    <property type="component" value="Unassembled WGS sequence"/>
</dbReference>
<dbReference type="EMBL" id="CAJVPQ010000680">
    <property type="protein sequence ID" value="CAG8502193.1"/>
    <property type="molecule type" value="Genomic_DNA"/>
</dbReference>
<comment type="caution">
    <text evidence="1">The sequence shown here is derived from an EMBL/GenBank/DDBJ whole genome shotgun (WGS) entry which is preliminary data.</text>
</comment>
<proteinExistence type="predicted"/>
<name>A0A9N8ZNW8_9GLOM</name>
<evidence type="ECO:0000313" key="1">
    <source>
        <dbReference type="EMBL" id="CAG8502193.1"/>
    </source>
</evidence>
<gene>
    <name evidence="1" type="ORF">FCALED_LOCUS3763</name>
</gene>
<reference evidence="1" key="1">
    <citation type="submission" date="2021-06" db="EMBL/GenBank/DDBJ databases">
        <authorList>
            <person name="Kallberg Y."/>
            <person name="Tangrot J."/>
            <person name="Rosling A."/>
        </authorList>
    </citation>
    <scope>NUCLEOTIDE SEQUENCE</scope>
    <source>
        <strain evidence="1">UK204</strain>
    </source>
</reference>
<organism evidence="1 2">
    <name type="scientific">Funneliformis caledonium</name>
    <dbReference type="NCBI Taxonomy" id="1117310"/>
    <lineage>
        <taxon>Eukaryota</taxon>
        <taxon>Fungi</taxon>
        <taxon>Fungi incertae sedis</taxon>
        <taxon>Mucoromycota</taxon>
        <taxon>Glomeromycotina</taxon>
        <taxon>Glomeromycetes</taxon>
        <taxon>Glomerales</taxon>
        <taxon>Glomeraceae</taxon>
        <taxon>Funneliformis</taxon>
    </lineage>
</organism>
<keyword evidence="2" id="KW-1185">Reference proteome</keyword>